<keyword evidence="4" id="KW-1185">Reference proteome</keyword>
<dbReference type="InterPro" id="IPR036047">
    <property type="entry name" value="F-box-like_dom_sf"/>
</dbReference>
<dbReference type="Pfam" id="PF12937">
    <property type="entry name" value="F-box-like"/>
    <property type="match status" value="1"/>
</dbReference>
<dbReference type="PANTHER" id="PTHR39741">
    <property type="entry name" value="F-BOX DOMAIN CONTAINING PROTEIN, EXPRESSED"/>
    <property type="match status" value="1"/>
</dbReference>
<evidence type="ECO:0000313" key="4">
    <source>
        <dbReference type="Proteomes" id="UP001438707"/>
    </source>
</evidence>
<proteinExistence type="predicted"/>
<sequence length="502" mass="54959">MKPLGRPVKYRETPGKPTCCLTPNTAQSSIMTERHCALGDLEKLPRDVVVKILSNLAPAELAVTEGTCQSIRGLVVDSLLWQRLCCLENSAIGASISSLVPEDDIDHDQQIFQTMGSTPFDQLSSEPIKLEAIGKWHSSAWKLLCYRLTAPNARDSLLAQPLYASSTDNAEETVENVAWPMKGRRTGQIWPGVARYWSSKGNAVEHSDEQVLLRLAHPACLVREVQIQAFKAEFQAGAPVYAPQRVSFVMGGVDCFEANGRPRPSPNILAAVSHQSQQHSTPQLAMQKNAHLQRFEIPPTPCFGGLLQVNLHGRTQRQSDDDLWYTCIAHIRVIGTPIYNFVPQYIASHPISRQQSEEGMLDIGTQSSPTADDGVDKDCGSSAAGDEESDVALASEPVHAPGSKGIRLQLFKQDPLEAAGGLHQVSECARHVTGAQHPHSHIIQDLVAMHAQQQQVPAHLNQAFQQHLAQQLHNALNADEDGEDGDDLQVAYDDYIQDAGQQ</sequence>
<dbReference type="SUPFAM" id="SSF81383">
    <property type="entry name" value="F-box domain"/>
    <property type="match status" value="1"/>
</dbReference>
<evidence type="ECO:0000259" key="2">
    <source>
        <dbReference type="PROSITE" id="PS50181"/>
    </source>
</evidence>
<dbReference type="Gene3D" id="1.20.1280.50">
    <property type="match status" value="1"/>
</dbReference>
<dbReference type="PANTHER" id="PTHR39741:SF2">
    <property type="entry name" value="F-BOX DOMAIN-CONTAINING PROTEIN"/>
    <property type="match status" value="1"/>
</dbReference>
<protein>
    <recommendedName>
        <fullName evidence="2">F-box domain-containing protein</fullName>
    </recommendedName>
</protein>
<evidence type="ECO:0000256" key="1">
    <source>
        <dbReference type="SAM" id="MobiDB-lite"/>
    </source>
</evidence>
<comment type="caution">
    <text evidence="3">The sequence shown here is derived from an EMBL/GenBank/DDBJ whole genome shotgun (WGS) entry which is preliminary data.</text>
</comment>
<evidence type="ECO:0000313" key="3">
    <source>
        <dbReference type="EMBL" id="KAK9830652.1"/>
    </source>
</evidence>
<dbReference type="InterPro" id="IPR001810">
    <property type="entry name" value="F-box_dom"/>
</dbReference>
<gene>
    <name evidence="3" type="ORF">WJX74_000319</name>
</gene>
<dbReference type="InterPro" id="IPR055336">
    <property type="entry name" value="At4g00755-like"/>
</dbReference>
<dbReference type="EMBL" id="JALJOS010000015">
    <property type="protein sequence ID" value="KAK9830652.1"/>
    <property type="molecule type" value="Genomic_DNA"/>
</dbReference>
<dbReference type="PROSITE" id="PS50181">
    <property type="entry name" value="FBOX"/>
    <property type="match status" value="1"/>
</dbReference>
<reference evidence="3 4" key="1">
    <citation type="journal article" date="2024" name="Nat. Commun.">
        <title>Phylogenomics reveals the evolutionary origins of lichenization in chlorophyte algae.</title>
        <authorList>
            <person name="Puginier C."/>
            <person name="Libourel C."/>
            <person name="Otte J."/>
            <person name="Skaloud P."/>
            <person name="Haon M."/>
            <person name="Grisel S."/>
            <person name="Petersen M."/>
            <person name="Berrin J.G."/>
            <person name="Delaux P.M."/>
            <person name="Dal Grande F."/>
            <person name="Keller J."/>
        </authorList>
    </citation>
    <scope>NUCLEOTIDE SEQUENCE [LARGE SCALE GENOMIC DNA]</scope>
    <source>
        <strain evidence="3 4">SAG 2145</strain>
    </source>
</reference>
<dbReference type="Proteomes" id="UP001438707">
    <property type="component" value="Unassembled WGS sequence"/>
</dbReference>
<organism evidence="3 4">
    <name type="scientific">Apatococcus lobatus</name>
    <dbReference type="NCBI Taxonomy" id="904363"/>
    <lineage>
        <taxon>Eukaryota</taxon>
        <taxon>Viridiplantae</taxon>
        <taxon>Chlorophyta</taxon>
        <taxon>core chlorophytes</taxon>
        <taxon>Trebouxiophyceae</taxon>
        <taxon>Chlorellales</taxon>
        <taxon>Chlorellaceae</taxon>
        <taxon>Apatococcus</taxon>
    </lineage>
</organism>
<dbReference type="SMART" id="SM00256">
    <property type="entry name" value="FBOX"/>
    <property type="match status" value="1"/>
</dbReference>
<feature type="region of interest" description="Disordered" evidence="1">
    <location>
        <begin position="356"/>
        <end position="398"/>
    </location>
</feature>
<dbReference type="AlphaFoldDB" id="A0AAW1RAN1"/>
<accession>A0AAW1RAN1</accession>
<name>A0AAW1RAN1_9CHLO</name>
<feature type="domain" description="F-box" evidence="2">
    <location>
        <begin position="38"/>
        <end position="84"/>
    </location>
</feature>